<organism evidence="3">
    <name type="scientific">Noctiluca scintillans</name>
    <name type="common">Sea sparkle</name>
    <name type="synonym">Red tide dinoflagellate</name>
    <dbReference type="NCBI Taxonomy" id="2966"/>
    <lineage>
        <taxon>Eukaryota</taxon>
        <taxon>Sar</taxon>
        <taxon>Alveolata</taxon>
        <taxon>Dinophyceae</taxon>
        <taxon>Noctilucales</taxon>
        <taxon>Noctilucaceae</taxon>
        <taxon>Noctiluca</taxon>
    </lineage>
</organism>
<evidence type="ECO:0000256" key="2">
    <source>
        <dbReference type="ARBA" id="ARBA00023002"/>
    </source>
</evidence>
<protein>
    <recommendedName>
        <fullName evidence="4">SDR family oxidoreductase</fullName>
    </recommendedName>
</protein>
<dbReference type="PRINTS" id="PR00081">
    <property type="entry name" value="GDHRDH"/>
</dbReference>
<name>A0A7S1AMT0_NOCSC</name>
<keyword evidence="2" id="KW-0560">Oxidoreductase</keyword>
<gene>
    <name evidence="3" type="ORF">NSCI0253_LOCUS33883</name>
</gene>
<reference evidence="3" key="1">
    <citation type="submission" date="2021-01" db="EMBL/GenBank/DDBJ databases">
        <authorList>
            <person name="Corre E."/>
            <person name="Pelletier E."/>
            <person name="Niang G."/>
            <person name="Scheremetjew M."/>
            <person name="Finn R."/>
            <person name="Kale V."/>
            <person name="Holt S."/>
            <person name="Cochrane G."/>
            <person name="Meng A."/>
            <person name="Brown T."/>
            <person name="Cohen L."/>
        </authorList>
    </citation>
    <scope>NUCLEOTIDE SEQUENCE</scope>
</reference>
<dbReference type="PANTHER" id="PTHR43639">
    <property type="entry name" value="OXIDOREDUCTASE, SHORT-CHAIN DEHYDROGENASE/REDUCTASE FAMILY (AFU_ORTHOLOGUE AFUA_5G02870)"/>
    <property type="match status" value="1"/>
</dbReference>
<dbReference type="Gene3D" id="3.40.50.720">
    <property type="entry name" value="NAD(P)-binding Rossmann-like Domain"/>
    <property type="match status" value="1"/>
</dbReference>
<dbReference type="InterPro" id="IPR002347">
    <property type="entry name" value="SDR_fam"/>
</dbReference>
<sequence length="287" mass="30228">MTDAQDTRPVAIVTGGTRGIGRGTSEALADEGFDLLLGYGTNAEAAETAASELRERGARVVVVGGDVSEEATVVRYFEVFQKEFPSQQLRAVVHNAGQYMGLTAANNVGVSDGAPRLLGSLLLPDGSVDFSRFDYYHQIYARAWVQLVERAVPFLTVGGGSVIGISSPGCNATQVPAGGYDMPGSAKTVMETTARFYAKNLAHQGITVNVVIPGVTLSDAWIHVAKGRGMAEDHTMAKEVAERAVPLGRAQSCRELGDVVAFLCSSRGKYITGVALPVDGGLHLGKK</sequence>
<dbReference type="InterPro" id="IPR036291">
    <property type="entry name" value="NAD(P)-bd_dom_sf"/>
</dbReference>
<dbReference type="PANTHER" id="PTHR43639:SF1">
    <property type="entry name" value="SHORT-CHAIN DEHYDROGENASE_REDUCTASE FAMILY PROTEIN"/>
    <property type="match status" value="1"/>
</dbReference>
<evidence type="ECO:0000256" key="1">
    <source>
        <dbReference type="ARBA" id="ARBA00006484"/>
    </source>
</evidence>
<evidence type="ECO:0000313" key="3">
    <source>
        <dbReference type="EMBL" id="CAD8859529.1"/>
    </source>
</evidence>
<evidence type="ECO:0008006" key="4">
    <source>
        <dbReference type="Google" id="ProtNLM"/>
    </source>
</evidence>
<dbReference type="AlphaFoldDB" id="A0A7S1AMT0"/>
<accession>A0A7S1AMT0</accession>
<dbReference type="GO" id="GO:0016491">
    <property type="term" value="F:oxidoreductase activity"/>
    <property type="evidence" value="ECO:0007669"/>
    <property type="project" value="UniProtKB-KW"/>
</dbReference>
<comment type="similarity">
    <text evidence="1">Belongs to the short-chain dehydrogenases/reductases (SDR) family.</text>
</comment>
<dbReference type="Pfam" id="PF13561">
    <property type="entry name" value="adh_short_C2"/>
    <property type="match status" value="1"/>
</dbReference>
<dbReference type="SUPFAM" id="SSF51735">
    <property type="entry name" value="NAD(P)-binding Rossmann-fold domains"/>
    <property type="match status" value="1"/>
</dbReference>
<proteinExistence type="inferred from homology"/>
<dbReference type="EMBL" id="HBFQ01047551">
    <property type="protein sequence ID" value="CAD8859529.1"/>
    <property type="molecule type" value="Transcribed_RNA"/>
</dbReference>